<evidence type="ECO:0000256" key="1">
    <source>
        <dbReference type="SAM" id="MobiDB-lite"/>
    </source>
</evidence>
<dbReference type="AlphaFoldDB" id="A0A841IX30"/>
<accession>A0A841IX30</accession>
<dbReference type="Proteomes" id="UP000536604">
    <property type="component" value="Unassembled WGS sequence"/>
</dbReference>
<gene>
    <name evidence="2" type="ORF">FHS13_003815</name>
</gene>
<reference evidence="2 3" key="1">
    <citation type="submission" date="2020-08" db="EMBL/GenBank/DDBJ databases">
        <title>Genomic Encyclopedia of Type Strains, Phase III (KMG-III): the genomes of soil and plant-associated and newly described type strains.</title>
        <authorList>
            <person name="Whitman W."/>
        </authorList>
    </citation>
    <scope>NUCLEOTIDE SEQUENCE [LARGE SCALE GENOMIC DNA]</scope>
    <source>
        <strain evidence="2 3">CECT 8712</strain>
    </source>
</reference>
<proteinExistence type="predicted"/>
<feature type="region of interest" description="Disordered" evidence="1">
    <location>
        <begin position="1"/>
        <end position="37"/>
    </location>
</feature>
<evidence type="ECO:0000313" key="2">
    <source>
        <dbReference type="EMBL" id="MBB6121836.1"/>
    </source>
</evidence>
<organism evidence="2 3">
    <name type="scientific">Nocardiopsis algeriensis</name>
    <dbReference type="NCBI Taxonomy" id="1478215"/>
    <lineage>
        <taxon>Bacteria</taxon>
        <taxon>Bacillati</taxon>
        <taxon>Actinomycetota</taxon>
        <taxon>Actinomycetes</taxon>
        <taxon>Streptosporangiales</taxon>
        <taxon>Nocardiopsidaceae</taxon>
        <taxon>Nocardiopsis</taxon>
    </lineage>
</organism>
<evidence type="ECO:0000313" key="3">
    <source>
        <dbReference type="Proteomes" id="UP000536604"/>
    </source>
</evidence>
<comment type="caution">
    <text evidence="2">The sequence shown here is derived from an EMBL/GenBank/DDBJ whole genome shotgun (WGS) entry which is preliminary data.</text>
</comment>
<name>A0A841IX30_9ACTN</name>
<protein>
    <submittedName>
        <fullName evidence="2">Uncharacterized protein</fullName>
    </submittedName>
</protein>
<keyword evidence="3" id="KW-1185">Reference proteome</keyword>
<dbReference type="EMBL" id="JACHJO010000012">
    <property type="protein sequence ID" value="MBB6121836.1"/>
    <property type="molecule type" value="Genomic_DNA"/>
</dbReference>
<sequence>MNWPGSPACGTSSGRTSGWGCPHERAPCLLGTPHLPG</sequence>